<keyword evidence="7" id="KW-1185">Reference proteome</keyword>
<dbReference type="EMBL" id="UFYH01000001">
    <property type="protein sequence ID" value="STC97571.1"/>
    <property type="molecule type" value="Genomic_DNA"/>
</dbReference>
<feature type="transmembrane region" description="Helical" evidence="3">
    <location>
        <begin position="461"/>
        <end position="479"/>
    </location>
</feature>
<reference evidence="6" key="1">
    <citation type="submission" date="2015-07" db="EMBL/GenBank/DDBJ databases">
        <authorList>
            <person name="Moine D."/>
            <person name="Kassam M."/>
        </authorList>
    </citation>
    <scope>NUCLEOTIDE SEQUENCE [LARGE SCALE GENOMIC DNA]</scope>
    <source>
        <strain evidence="6">NCTC 9529</strain>
    </source>
</reference>
<reference evidence="5 7" key="4">
    <citation type="submission" date="2018-06" db="EMBL/GenBank/DDBJ databases">
        <authorList>
            <consortium name="Pathogen Informatics"/>
            <person name="Doyle S."/>
        </authorList>
    </citation>
    <scope>NUCLEOTIDE SEQUENCE [LARGE SCALE GENOMIC DNA]</scope>
    <source>
        <strain evidence="7">NCTC 9529</strain>
        <strain evidence="5">NCTC9529</strain>
    </source>
</reference>
<keyword evidence="2 3" id="KW-1133">Transmembrane helix</keyword>
<dbReference type="Proteomes" id="UP000254849">
    <property type="component" value="Unassembled WGS sequence"/>
</dbReference>
<sequence>MNFATWSIRNPIPSILLFALLALAGLWGFQKLPTQDLPDLDLPMVTVALSQPGAAPAQLETEVARKVEDALATLSGLNHLTTSVTDGLVSIQVQFVLEKNLSDALIETKNAVDGIRSDLPPDLLQPTVSASNSVGAPVLTYAIASSRLSEEQLSWFVDDTVAKTVLGVSGVGRFERLGGIEREVRIEVDPLRMSALGITAADVSRALRQVQQQSSGGRGQLGGEEQSVRTIATVRQASELAGLRISLSNGTSFRLDQIATIIDGQADPTHAALLDGKHVVGFSVYRARGFDEVRLADGVREALAGLQQADPALSLTEISGSVGQTLEQYEGSMAMLYEGAILAMIVVWLFLRDWRATLIASTALPLSILPAFAAMAWLGFTLNTVTLLALAVVVGILVDDAIVEIENIERHRHMGKSIRKAAEDAVTEIALAVMATTMSLVVVFLPTAMMSGIGGLVFKQFGWTAVIAVLASLLVARLLTPMMAAYLLKPEPIPEKEDGRVMRWYMATARWCLKHRKTTLGGAVIFLAASLALVPFIETGFIPASDSGTTTVSIELPPASSMADTLAVAESARKAVSDVDGIAHVFATVGTAQSAGPGGTRAGEVRRASLTLTMGPRGDRPSQQVIEKAVRERLLNVAGARFAVGGGGPGEKLSIILASDNAEVLKASAEAVESELRDVKGLTGIASTASLERPEIIIRPDPERAAERGVTTAAIGDVVRVATSGDFDSQVARLNLDNRQVYIRARIPDAARQDIDTIGNMRVPGRDGPVPLASVASLSVESGPAQIDRHDRLRNVTISADLGGTALGTAQAAAANLPSIKSLPSSVKVVEAGDAEIVAELGAGFGMALVVGVLCIYCVLVLLFRDFLQPITILSAIPLSIGGAFLALLVTRSQLSVPSMIGLVMLMGIVTKNSILLVEYAVIGMRDRGLSVHDALLDACHKRARPIVMTTIAMIAGMLPIALGLGADSSFRRPMAMAVIGGLITSTALSLLVVPAVFLYVDKFEKWLASLGFFRHTERATAGEGALER</sequence>
<feature type="transmembrane region" description="Helical" evidence="3">
    <location>
        <begin position="944"/>
        <end position="963"/>
    </location>
</feature>
<dbReference type="Pfam" id="PF00873">
    <property type="entry name" value="ACR_tran"/>
    <property type="match status" value="1"/>
</dbReference>
<dbReference type="SUPFAM" id="SSF82866">
    <property type="entry name" value="Multidrug efflux transporter AcrB transmembrane domain"/>
    <property type="match status" value="2"/>
</dbReference>
<reference evidence="6" key="2">
    <citation type="submission" date="2015-09" db="EMBL/GenBank/DDBJ databases">
        <title>Cronobacter genome sequencing and assembly.</title>
        <authorList>
            <person name="Descombes P."/>
            <person name="Baert L."/>
            <person name="Ngom-Bru C."/>
            <person name="Barretto C."/>
        </authorList>
    </citation>
    <scope>NUCLEOTIDE SEQUENCE [LARGE SCALE GENOMIC DNA]</scope>
    <source>
        <strain evidence="6">NCTC 9529</strain>
    </source>
</reference>
<gene>
    <name evidence="5" type="primary">mdtC_1</name>
    <name evidence="4" type="ORF">AFK65_01125</name>
    <name evidence="5" type="ORF">NCTC9529_00227</name>
</gene>
<dbReference type="PANTHER" id="PTHR32063:SF77">
    <property type="entry name" value="ACR FAMILY TRANSPORT PROTEIN"/>
    <property type="match status" value="1"/>
</dbReference>
<feature type="transmembrane region" description="Helical" evidence="3">
    <location>
        <begin position="386"/>
        <end position="405"/>
    </location>
</feature>
<evidence type="ECO:0000256" key="1">
    <source>
        <dbReference type="ARBA" id="ARBA00022692"/>
    </source>
</evidence>
<evidence type="ECO:0000256" key="3">
    <source>
        <dbReference type="SAM" id="Phobius"/>
    </source>
</evidence>
<evidence type="ECO:0000256" key="2">
    <source>
        <dbReference type="ARBA" id="ARBA00022989"/>
    </source>
</evidence>
<dbReference type="RefSeq" id="WP_038858335.1">
    <property type="nucleotide sequence ID" value="NZ_AJKW01000017.1"/>
</dbReference>
<evidence type="ECO:0000313" key="7">
    <source>
        <dbReference type="Proteomes" id="UP000254849"/>
    </source>
</evidence>
<feature type="transmembrane region" description="Helical" evidence="3">
    <location>
        <begin position="426"/>
        <end position="449"/>
    </location>
</feature>
<dbReference type="KEGG" id="cui:AFK65_01125"/>
<feature type="transmembrane region" description="Helical" evidence="3">
    <location>
        <begin position="975"/>
        <end position="1001"/>
    </location>
</feature>
<feature type="transmembrane region" description="Helical" evidence="3">
    <location>
        <begin position="871"/>
        <end position="889"/>
    </location>
</feature>
<protein>
    <submittedName>
        <fullName evidence="4">ACR/RND family transmembrane transporter</fullName>
    </submittedName>
    <submittedName>
        <fullName evidence="5">Multidrug transporter MdtC</fullName>
    </submittedName>
</protein>
<feature type="transmembrane region" description="Helical" evidence="3">
    <location>
        <begin position="334"/>
        <end position="351"/>
    </location>
</feature>
<dbReference type="AlphaFoldDB" id="A0AAC8ZQE3"/>
<accession>A0AAC8ZQE3</accession>
<dbReference type="Proteomes" id="UP000061974">
    <property type="component" value="Chromosome"/>
</dbReference>
<feature type="transmembrane region" description="Helical" evidence="3">
    <location>
        <begin position="841"/>
        <end position="864"/>
    </location>
</feature>
<dbReference type="PRINTS" id="PR00702">
    <property type="entry name" value="ACRIFLAVINRP"/>
</dbReference>
<proteinExistence type="predicted"/>
<dbReference type="InterPro" id="IPR001036">
    <property type="entry name" value="Acrflvin-R"/>
</dbReference>
<dbReference type="Gene3D" id="3.30.70.1320">
    <property type="entry name" value="Multidrug efflux transporter AcrB pore domain like"/>
    <property type="match status" value="1"/>
</dbReference>
<dbReference type="Gene3D" id="3.30.2090.10">
    <property type="entry name" value="Multidrug efflux transporter AcrB TolC docking domain, DN and DC subdomains"/>
    <property type="match status" value="2"/>
</dbReference>
<evidence type="ECO:0000313" key="4">
    <source>
        <dbReference type="EMBL" id="ALB53345.1"/>
    </source>
</evidence>
<dbReference type="Gene3D" id="3.30.70.1440">
    <property type="entry name" value="Multidrug efflux transporter AcrB pore domain"/>
    <property type="match status" value="1"/>
</dbReference>
<dbReference type="GO" id="GO:0005886">
    <property type="term" value="C:plasma membrane"/>
    <property type="evidence" value="ECO:0007669"/>
    <property type="project" value="TreeGrafter"/>
</dbReference>
<feature type="transmembrane region" description="Helical" evidence="3">
    <location>
        <begin position="901"/>
        <end position="923"/>
    </location>
</feature>
<dbReference type="GO" id="GO:0042910">
    <property type="term" value="F:xenobiotic transmembrane transporter activity"/>
    <property type="evidence" value="ECO:0007669"/>
    <property type="project" value="TreeGrafter"/>
</dbReference>
<organism evidence="4 6">
    <name type="scientific">Cronobacter universalis NCTC 9529</name>
    <dbReference type="NCBI Taxonomy" id="1074000"/>
    <lineage>
        <taxon>Bacteria</taxon>
        <taxon>Pseudomonadati</taxon>
        <taxon>Pseudomonadota</taxon>
        <taxon>Gammaproteobacteria</taxon>
        <taxon>Enterobacterales</taxon>
        <taxon>Enterobacteriaceae</taxon>
        <taxon>Cronobacter</taxon>
    </lineage>
</organism>
<dbReference type="EMBL" id="CP012257">
    <property type="protein sequence ID" value="ALB53345.1"/>
    <property type="molecule type" value="Genomic_DNA"/>
</dbReference>
<keyword evidence="1 3" id="KW-0812">Transmembrane</keyword>
<feature type="transmembrane region" description="Helical" evidence="3">
    <location>
        <begin position="520"/>
        <end position="537"/>
    </location>
</feature>
<keyword evidence="3" id="KW-0472">Membrane</keyword>
<reference evidence="4 6" key="3">
    <citation type="journal article" date="2016" name="Genome Announc.">
        <title>Fully Closed Genome Sequences of Five Type Strains of the Genus Cronobacter and One Cronobacter sakazakii Strain.</title>
        <authorList>
            <person name="Moine D."/>
            <person name="Kassam M."/>
            <person name="Baert L."/>
            <person name="Tang Y."/>
            <person name="Barretto C."/>
            <person name="Ngom Bru C."/>
            <person name="Klijn A."/>
            <person name="Descombes P."/>
        </authorList>
    </citation>
    <scope>NUCLEOTIDE SEQUENCE [LARGE SCALE GENOMIC DNA]</scope>
    <source>
        <strain evidence="4 6">NCTC 9529</strain>
    </source>
</reference>
<feature type="transmembrane region" description="Helical" evidence="3">
    <location>
        <begin position="358"/>
        <end position="380"/>
    </location>
</feature>
<evidence type="ECO:0000313" key="6">
    <source>
        <dbReference type="Proteomes" id="UP000061974"/>
    </source>
</evidence>
<dbReference type="InterPro" id="IPR027463">
    <property type="entry name" value="AcrB_DN_DC_subdom"/>
</dbReference>
<name>A0AAC8ZQE3_9ENTR</name>
<dbReference type="SUPFAM" id="SSF82714">
    <property type="entry name" value="Multidrug efflux transporter AcrB TolC docking domain, DN and DC subdomains"/>
    <property type="match status" value="2"/>
</dbReference>
<dbReference type="PANTHER" id="PTHR32063">
    <property type="match status" value="1"/>
</dbReference>
<evidence type="ECO:0000313" key="5">
    <source>
        <dbReference type="EMBL" id="STC97571.1"/>
    </source>
</evidence>
<dbReference type="SUPFAM" id="SSF82693">
    <property type="entry name" value="Multidrug efflux transporter AcrB pore domain, PN1, PN2, PC1 and PC2 subdomains"/>
    <property type="match status" value="3"/>
</dbReference>
<dbReference type="Gene3D" id="1.20.1640.10">
    <property type="entry name" value="Multidrug efflux transporter AcrB transmembrane domain"/>
    <property type="match status" value="2"/>
</dbReference>
<dbReference type="Gene3D" id="3.30.70.1430">
    <property type="entry name" value="Multidrug efflux transporter AcrB pore domain"/>
    <property type="match status" value="2"/>
</dbReference>